<keyword evidence="3" id="KW-1185">Reference proteome</keyword>
<proteinExistence type="predicted"/>
<dbReference type="PROSITE" id="PS50965">
    <property type="entry name" value="NERD"/>
    <property type="match status" value="1"/>
</dbReference>
<accession>I3E1I2</accession>
<dbReference type="PATRIC" id="fig|997296.3.peg.1769"/>
<evidence type="ECO:0000313" key="2">
    <source>
        <dbReference type="EMBL" id="EIJ80353.1"/>
    </source>
</evidence>
<dbReference type="STRING" id="997296.PB1_08327"/>
<evidence type="ECO:0000259" key="1">
    <source>
        <dbReference type="PROSITE" id="PS50965"/>
    </source>
</evidence>
<comment type="caution">
    <text evidence="2">The sequence shown here is derived from an EMBL/GenBank/DDBJ whole genome shotgun (WGS) entry which is preliminary data.</text>
</comment>
<dbReference type="EMBL" id="AFEU01000002">
    <property type="protein sequence ID" value="EIJ80353.1"/>
    <property type="molecule type" value="Genomic_DNA"/>
</dbReference>
<gene>
    <name evidence="2" type="ORF">PB1_08327</name>
</gene>
<organism evidence="2 3">
    <name type="scientific">Bacillus methanolicus PB1</name>
    <dbReference type="NCBI Taxonomy" id="997296"/>
    <lineage>
        <taxon>Bacteria</taxon>
        <taxon>Bacillati</taxon>
        <taxon>Bacillota</taxon>
        <taxon>Bacilli</taxon>
        <taxon>Bacillales</taxon>
        <taxon>Bacillaceae</taxon>
        <taxon>Bacillus</taxon>
    </lineage>
</organism>
<dbReference type="RefSeq" id="WP_003351799.1">
    <property type="nucleotide sequence ID" value="NZ_AFEU01000002.1"/>
</dbReference>
<sequence>MIAKERKIPIKILMLEALLRRLPKDHPRLPEFEEELTKRWAGYRGELSLDYYLNFLPEDRYFIYHDLHLANGPLHFQMDTFILSANYALILEVKNFFGTINFEPTFNQFIRTANDKEEGFPNPLAQVRRQRTQLMHWMNDNNLHHIPIEYLVVISNPSTIIKPPNGKSDISRRILHSPNILEKINDFEKMYSNEKLSPKELRKLNRLLLKSHTPSEPQPFKIPKKELITGVQCPNCSLFSMERYKRNWHCPHCTHQSKDAHVQAIQDYFLLINPTITNKEFRDFLHLPSRHAASKMLSSMNLPFSGEKKGRIYYRPQLDFKNEIASSAHKMR</sequence>
<evidence type="ECO:0000313" key="3">
    <source>
        <dbReference type="Proteomes" id="UP000010523"/>
    </source>
</evidence>
<dbReference type="eggNOG" id="ENOG5030439">
    <property type="taxonomic scope" value="Bacteria"/>
</dbReference>
<dbReference type="OrthoDB" id="569879at2"/>
<reference evidence="2 3" key="1">
    <citation type="journal article" date="2012" name="Appl. Environ. Microbiol.">
        <title>Genome Sequence of Thermotolerant Bacillus methanolicus: Features and Regulation Related to Methylotrophy and Production of L-Lysine and L-Glutamate from Methanol.</title>
        <authorList>
            <person name="Heggeset T.M."/>
            <person name="Krog A."/>
            <person name="Balzer S."/>
            <person name="Wentzel A."/>
            <person name="Ellingsen T.E."/>
            <person name="Brautaset T."/>
        </authorList>
    </citation>
    <scope>NUCLEOTIDE SEQUENCE [LARGE SCALE GENOMIC DNA]</scope>
    <source>
        <strain evidence="2 3">PB1</strain>
    </source>
</reference>
<dbReference type="AlphaFoldDB" id="I3E1I2"/>
<dbReference type="Pfam" id="PF08378">
    <property type="entry name" value="NERD"/>
    <property type="match status" value="1"/>
</dbReference>
<feature type="domain" description="NERD" evidence="1">
    <location>
        <begin position="41"/>
        <end position="157"/>
    </location>
</feature>
<dbReference type="Proteomes" id="UP000010523">
    <property type="component" value="Unassembled WGS sequence"/>
</dbReference>
<protein>
    <submittedName>
        <fullName evidence="2">Nerd domain protein</fullName>
    </submittedName>
</protein>
<dbReference type="InterPro" id="IPR011528">
    <property type="entry name" value="NERD"/>
</dbReference>
<name>I3E1I2_BACMT</name>